<evidence type="ECO:0000313" key="3">
    <source>
        <dbReference type="EMBL" id="CAF1548193.1"/>
    </source>
</evidence>
<sequence>MRLLPQINHSTQQQNNATDHIDPKFNPKQFLQSEQTNDSGIEIENDQETSDTTNLEENLYHEDHTTPEREPKIKDPLAFDFTNLKVTQLLGPPRLIID</sequence>
<keyword evidence="13" id="KW-1185">Reference proteome</keyword>
<dbReference type="EMBL" id="CAJNOW010008844">
    <property type="protein sequence ID" value="CAF1548193.1"/>
    <property type="molecule type" value="Genomic_DNA"/>
</dbReference>
<evidence type="ECO:0000313" key="2">
    <source>
        <dbReference type="EMBL" id="CAF1431351.1"/>
    </source>
</evidence>
<dbReference type="Proteomes" id="UP000663842">
    <property type="component" value="Unassembled WGS sequence"/>
</dbReference>
<dbReference type="Proteomes" id="UP000663866">
    <property type="component" value="Unassembled WGS sequence"/>
</dbReference>
<evidence type="ECO:0000313" key="8">
    <source>
        <dbReference type="EMBL" id="CAF4267016.1"/>
    </source>
</evidence>
<dbReference type="AlphaFoldDB" id="A0A816XZA0"/>
<evidence type="ECO:0000313" key="12">
    <source>
        <dbReference type="Proteomes" id="UP000663824"/>
    </source>
</evidence>
<evidence type="ECO:0000256" key="1">
    <source>
        <dbReference type="SAM" id="MobiDB-lite"/>
    </source>
</evidence>
<dbReference type="Proteomes" id="UP000663887">
    <property type="component" value="Unassembled WGS sequence"/>
</dbReference>
<dbReference type="EMBL" id="CAJOBJ010218219">
    <property type="protein sequence ID" value="CAF5027109.1"/>
    <property type="molecule type" value="Genomic_DNA"/>
</dbReference>
<dbReference type="EMBL" id="CAJOBH010209947">
    <property type="protein sequence ID" value="CAF5008477.1"/>
    <property type="molecule type" value="Genomic_DNA"/>
</dbReference>
<evidence type="ECO:0000313" key="6">
    <source>
        <dbReference type="EMBL" id="CAF2151979.1"/>
    </source>
</evidence>
<evidence type="ECO:0000313" key="7">
    <source>
        <dbReference type="EMBL" id="CAF4212304.1"/>
    </source>
</evidence>
<dbReference type="EMBL" id="CAJOBI010180885">
    <property type="protein sequence ID" value="CAF4925692.1"/>
    <property type="molecule type" value="Genomic_DNA"/>
</dbReference>
<feature type="region of interest" description="Disordered" evidence="1">
    <location>
        <begin position="1"/>
        <end position="74"/>
    </location>
</feature>
<dbReference type="Proteomes" id="UP000663824">
    <property type="component" value="Unassembled WGS sequence"/>
</dbReference>
<gene>
    <name evidence="10" type="ORF">BYL167_LOCUS55629</name>
    <name evidence="2" type="ORF">CJN711_LOCUS23591</name>
    <name evidence="11" type="ORF">GIL414_LOCUS58690</name>
    <name evidence="3" type="ORF">KQP761_LOCUS17440</name>
    <name evidence="6" type="ORF">MBJ925_LOCUS31411</name>
    <name evidence="8" type="ORF">OVN521_LOCUS29882</name>
    <name evidence="9" type="ORF">SMN809_LOCUS52935</name>
    <name evidence="7" type="ORF">UXM345_LOCUS28625</name>
    <name evidence="5" type="ORF">WKI299_LOCUS10950</name>
    <name evidence="4" type="ORF">XDN619_LOCUS5100</name>
</gene>
<dbReference type="EMBL" id="CAJNRE010017169">
    <property type="protein sequence ID" value="CAF2151979.1"/>
    <property type="molecule type" value="Genomic_DNA"/>
</dbReference>
<name>A0A816XZA0_9BILA</name>
<dbReference type="Proteomes" id="UP000663856">
    <property type="component" value="Unassembled WGS sequence"/>
</dbReference>
<dbReference type="EMBL" id="CAJOBF010006664">
    <property type="protein sequence ID" value="CAF4212304.1"/>
    <property type="molecule type" value="Genomic_DNA"/>
</dbReference>
<dbReference type="Proteomes" id="UP000663855">
    <property type="component" value="Unassembled WGS sequence"/>
</dbReference>
<evidence type="ECO:0000313" key="13">
    <source>
        <dbReference type="Proteomes" id="UP000663866"/>
    </source>
</evidence>
<reference evidence="6" key="1">
    <citation type="submission" date="2021-02" db="EMBL/GenBank/DDBJ databases">
        <authorList>
            <person name="Nowell W R."/>
        </authorList>
    </citation>
    <scope>NUCLEOTIDE SEQUENCE</scope>
</reference>
<feature type="compositionally biased region" description="Polar residues" evidence="1">
    <location>
        <begin position="7"/>
        <end position="18"/>
    </location>
</feature>
<feature type="compositionally biased region" description="Basic and acidic residues" evidence="1">
    <location>
        <begin position="58"/>
        <end position="74"/>
    </location>
</feature>
<dbReference type="EMBL" id="CAJNRF010003996">
    <property type="protein sequence ID" value="CAF2054726.1"/>
    <property type="molecule type" value="Genomic_DNA"/>
</dbReference>
<evidence type="ECO:0000313" key="9">
    <source>
        <dbReference type="EMBL" id="CAF4925692.1"/>
    </source>
</evidence>
<dbReference type="EMBL" id="CAJOBG010009470">
    <property type="protein sequence ID" value="CAF4267016.1"/>
    <property type="molecule type" value="Genomic_DNA"/>
</dbReference>
<organism evidence="6 12">
    <name type="scientific">Rotaria magnacalcarata</name>
    <dbReference type="NCBI Taxonomy" id="392030"/>
    <lineage>
        <taxon>Eukaryota</taxon>
        <taxon>Metazoa</taxon>
        <taxon>Spiralia</taxon>
        <taxon>Gnathifera</taxon>
        <taxon>Rotifera</taxon>
        <taxon>Eurotatoria</taxon>
        <taxon>Bdelloidea</taxon>
        <taxon>Philodinida</taxon>
        <taxon>Philodinidae</taxon>
        <taxon>Rotaria</taxon>
    </lineage>
</organism>
<feature type="compositionally biased region" description="Polar residues" evidence="1">
    <location>
        <begin position="29"/>
        <end position="39"/>
    </location>
</feature>
<evidence type="ECO:0000313" key="11">
    <source>
        <dbReference type="EMBL" id="CAF5027109.1"/>
    </source>
</evidence>
<evidence type="ECO:0000313" key="10">
    <source>
        <dbReference type="EMBL" id="CAF5008477.1"/>
    </source>
</evidence>
<dbReference type="EMBL" id="CAJNOV010010952">
    <property type="protein sequence ID" value="CAF1431351.1"/>
    <property type="molecule type" value="Genomic_DNA"/>
</dbReference>
<proteinExistence type="predicted"/>
<dbReference type="Proteomes" id="UP000663834">
    <property type="component" value="Unassembled WGS sequence"/>
</dbReference>
<dbReference type="Proteomes" id="UP000681967">
    <property type="component" value="Unassembled WGS sequence"/>
</dbReference>
<comment type="caution">
    <text evidence="6">The sequence shown here is derived from an EMBL/GenBank/DDBJ whole genome shotgun (WGS) entry which is preliminary data.</text>
</comment>
<evidence type="ECO:0000313" key="5">
    <source>
        <dbReference type="EMBL" id="CAF2054726.1"/>
    </source>
</evidence>
<protein>
    <submittedName>
        <fullName evidence="6">Uncharacterized protein</fullName>
    </submittedName>
</protein>
<evidence type="ECO:0000313" key="4">
    <source>
        <dbReference type="EMBL" id="CAF2031449.1"/>
    </source>
</evidence>
<accession>A0A816XZA0</accession>
<dbReference type="Proteomes" id="UP000676336">
    <property type="component" value="Unassembled WGS sequence"/>
</dbReference>
<dbReference type="EMBL" id="CAJNRG010001269">
    <property type="protein sequence ID" value="CAF2031449.1"/>
    <property type="molecule type" value="Genomic_DNA"/>
</dbReference>
<dbReference type="Proteomes" id="UP000681720">
    <property type="component" value="Unassembled WGS sequence"/>
</dbReference>